<gene>
    <name evidence="1" type="ORF">EYH45_03650</name>
</gene>
<dbReference type="SUPFAM" id="SSF53795">
    <property type="entry name" value="PEP carboxykinase-like"/>
    <property type="match status" value="1"/>
</dbReference>
<keyword evidence="1" id="KW-0808">Transferase</keyword>
<dbReference type="AlphaFoldDB" id="A0A833EAF2"/>
<name>A0A833EAF2_CALS0</name>
<comment type="caution">
    <text evidence="1">The sequence shown here is derived from an EMBL/GenBank/DDBJ whole genome shotgun (WGS) entry which is preliminary data.</text>
</comment>
<dbReference type="Proteomes" id="UP000608579">
    <property type="component" value="Unassembled WGS sequence"/>
</dbReference>
<dbReference type="InterPro" id="IPR001272">
    <property type="entry name" value="PEP_carboxykinase_ATP"/>
</dbReference>
<dbReference type="GO" id="GO:0006094">
    <property type="term" value="P:gluconeogenesis"/>
    <property type="evidence" value="ECO:0007669"/>
    <property type="project" value="InterPro"/>
</dbReference>
<proteinExistence type="predicted"/>
<dbReference type="Pfam" id="PF01293">
    <property type="entry name" value="PEPCK_ATP"/>
    <property type="match status" value="1"/>
</dbReference>
<evidence type="ECO:0000313" key="2">
    <source>
        <dbReference type="Proteomes" id="UP000608579"/>
    </source>
</evidence>
<sequence>MGGQVAEGVVIPRVGDITVEGFKQAFREVLRLKERAGLKAVLDNPPDLLERAKLYATHYSNGSLGWASNIWSRSAASTVVIEDDSQLMWEHKTLLLRVLEHILAQGPLIKVDGFVGSPKGPVAMHTRVYVDPQFPDIAYRWSQLVFPAPPDKEPDVEIIAIPHYLGNPTIPKSGKPLMVMRFPLHSLTVITASSYQGEVKKAALTHWIYHVYKKGFTGEHAALREFKVLDVNGRWRSVVMAIWGLTGSGKSTHGFYVWTPRNAKIYLREFGINPLDYVKDQLVRNDDIIAVGEDRVYGSERGAWTKTEDLTEEQEAMWRAATSPKALHENTEFNEEGKPSFEGKLFQYFGLKNKNARSVIYLEETGYFNGCIDSSGPLTTAVFLSPGYFTDYAWVKLNDPIFAAKVLADGRTVGHQAQAKELIGKVRFVPRYSEFTVGVGDEDHVMRFLSFLRRRIERGDPIEVYQLNTTGRIVAEYSWVEAEVYGVKLEVPQPKIVEKDGALKIAGGTRPTIEETELFLLQASRGAVEWKPHPVWGEKVLVPKKVEGIRDERLRELEPTTHLTTEEFKRLLNAQITLSKLHLRRRCPRLPEYILNAMDFT</sequence>
<organism evidence="1 2">
    <name type="scientific">Caldiarchaeum subterraneum</name>
    <dbReference type="NCBI Taxonomy" id="311458"/>
    <lineage>
        <taxon>Archaea</taxon>
        <taxon>Nitrososphaerota</taxon>
        <taxon>Candidatus Caldarchaeales</taxon>
        <taxon>Candidatus Caldarchaeaceae</taxon>
        <taxon>Candidatus Caldarchaeum</taxon>
    </lineage>
</organism>
<dbReference type="GO" id="GO:0016301">
    <property type="term" value="F:kinase activity"/>
    <property type="evidence" value="ECO:0007669"/>
    <property type="project" value="UniProtKB-KW"/>
</dbReference>
<keyword evidence="1" id="KW-0670">Pyruvate</keyword>
<reference evidence="1" key="1">
    <citation type="journal article" date="2020" name="ISME J.">
        <title>Gammaproteobacteria mediating utilization of methyl-, sulfur- and petroleum organic compounds in deep ocean hydrothermal plumes.</title>
        <authorList>
            <person name="Zhou Z."/>
            <person name="Liu Y."/>
            <person name="Pan J."/>
            <person name="Cron B.R."/>
            <person name="Toner B.M."/>
            <person name="Anantharaman K."/>
            <person name="Breier J.A."/>
            <person name="Dick G.J."/>
            <person name="Li M."/>
        </authorList>
    </citation>
    <scope>NUCLEOTIDE SEQUENCE</scope>
    <source>
        <strain evidence="1">SZUA-1515</strain>
    </source>
</reference>
<accession>A0A833EAF2</accession>
<dbReference type="SUPFAM" id="SSF68923">
    <property type="entry name" value="PEP carboxykinase N-terminal domain"/>
    <property type="match status" value="1"/>
</dbReference>
<dbReference type="EMBL" id="DQVM01000071">
    <property type="protein sequence ID" value="HIQ29640.1"/>
    <property type="molecule type" value="Genomic_DNA"/>
</dbReference>
<keyword evidence="1" id="KW-0418">Kinase</keyword>
<dbReference type="GO" id="GO:0004612">
    <property type="term" value="F:phosphoenolpyruvate carboxykinase (ATP) activity"/>
    <property type="evidence" value="ECO:0007669"/>
    <property type="project" value="InterPro"/>
</dbReference>
<dbReference type="GO" id="GO:0005524">
    <property type="term" value="F:ATP binding"/>
    <property type="evidence" value="ECO:0007669"/>
    <property type="project" value="InterPro"/>
</dbReference>
<dbReference type="InterPro" id="IPR008210">
    <property type="entry name" value="PEP_carboxykinase_N"/>
</dbReference>
<protein>
    <submittedName>
        <fullName evidence="1">Phosphoenolpyruvate carboxykinase (ATP)</fullName>
    </submittedName>
</protein>
<evidence type="ECO:0000313" key="1">
    <source>
        <dbReference type="EMBL" id="HIQ29640.1"/>
    </source>
</evidence>